<evidence type="ECO:0000313" key="2">
    <source>
        <dbReference type="Proteomes" id="UP000682843"/>
    </source>
</evidence>
<keyword evidence="2" id="KW-1185">Reference proteome</keyword>
<dbReference type="EMBL" id="CP036498">
    <property type="protein sequence ID" value="QUS39520.1"/>
    <property type="molecule type" value="Genomic_DNA"/>
</dbReference>
<sequence length="100" mass="10786">MAAHTPLPWVLDHSEPCRGRIYCEDATGSIVASCVDFKWAPRPVAEQDANAALIVRAVNNHSGLMAVVTALAESSQSEATSRLREMAKAALAETEREHVT</sequence>
<gene>
    <name evidence="1" type="ORF">RPMA_12260</name>
</gene>
<proteinExistence type="predicted"/>
<accession>A0ABX8AAV2</accession>
<name>A0ABX8AAV2_9BRAD</name>
<evidence type="ECO:0000313" key="1">
    <source>
        <dbReference type="EMBL" id="QUS39520.1"/>
    </source>
</evidence>
<dbReference type="RefSeq" id="WP_211913065.1">
    <property type="nucleotide sequence ID" value="NZ_CP036498.1"/>
</dbReference>
<protein>
    <submittedName>
        <fullName evidence="1">Uncharacterized protein</fullName>
    </submittedName>
</protein>
<reference evidence="1 2" key="1">
    <citation type="submission" date="2019-02" db="EMBL/GenBank/DDBJ databases">
        <title>Emended description of the genus Rhodopseudomonas and description of Rhodopseudomonas albus sp. nov., a non-phototrophic, heavy-metal-tolerant bacterium isolated from garden soil.</title>
        <authorList>
            <person name="Bao Z."/>
            <person name="Cao W.W."/>
            <person name="Sato Y."/>
            <person name="Nishizawa T."/>
            <person name="Zhao J."/>
            <person name="Guo Y."/>
            <person name="Ohta H."/>
        </authorList>
    </citation>
    <scope>NUCLEOTIDE SEQUENCE [LARGE SCALE GENOMIC DNA]</scope>
    <source>
        <strain evidence="1 2">SK50-23</strain>
    </source>
</reference>
<organism evidence="1 2">
    <name type="scientific">Tardiphaga alba</name>
    <dbReference type="NCBI Taxonomy" id="340268"/>
    <lineage>
        <taxon>Bacteria</taxon>
        <taxon>Pseudomonadati</taxon>
        <taxon>Pseudomonadota</taxon>
        <taxon>Alphaproteobacteria</taxon>
        <taxon>Hyphomicrobiales</taxon>
        <taxon>Nitrobacteraceae</taxon>
        <taxon>Tardiphaga</taxon>
    </lineage>
</organism>
<dbReference type="Proteomes" id="UP000682843">
    <property type="component" value="Chromosome"/>
</dbReference>